<evidence type="ECO:0000256" key="1">
    <source>
        <dbReference type="ARBA" id="ARBA00006484"/>
    </source>
</evidence>
<name>A0A6J6DTP6_9ZZZZ</name>
<dbReference type="PRINTS" id="PR00081">
    <property type="entry name" value="GDHRDH"/>
</dbReference>
<dbReference type="PANTHER" id="PTHR42760:SF133">
    <property type="entry name" value="3-OXOACYL-[ACYL-CARRIER-PROTEIN] REDUCTASE"/>
    <property type="match status" value="1"/>
</dbReference>
<reference evidence="3" key="1">
    <citation type="submission" date="2020-05" db="EMBL/GenBank/DDBJ databases">
        <authorList>
            <person name="Chiriac C."/>
            <person name="Salcher M."/>
            <person name="Ghai R."/>
            <person name="Kavagutti S V."/>
        </authorList>
    </citation>
    <scope>NUCLEOTIDE SEQUENCE</scope>
</reference>
<dbReference type="InterPro" id="IPR036291">
    <property type="entry name" value="NAD(P)-bd_dom_sf"/>
</dbReference>
<dbReference type="GO" id="GO:0016616">
    <property type="term" value="F:oxidoreductase activity, acting on the CH-OH group of donors, NAD or NADP as acceptor"/>
    <property type="evidence" value="ECO:0007669"/>
    <property type="project" value="TreeGrafter"/>
</dbReference>
<sequence length="285" mass="29588">MTARPVALVTGASRGIGRAIAIALAESGHDLVLTGRTVVEGSAVNPATGHVLPGSLRSTAEAVERRGGRAHCVAADILDLDDVDSSFERCLAAAGRVDVLVNNAVYVGPGNDTLLVDGSPDDVVRRVTGNLTSPILLTRAFLRHVLATGRAEGAAIIGVTSDAGQRTPDSPAGRGGWSLVYAASKAGFHRIVDMVTVEHPSIRAINVNPGFVATERVLDSGVGLEWVARHGVPPSVIGRAVAAILADPDLPNGGYVHAQPYLRRHLGDHEYEALLDAAKAGDDVH</sequence>
<keyword evidence="2" id="KW-0560">Oxidoreductase</keyword>
<protein>
    <submittedName>
        <fullName evidence="3">Unannotated protein</fullName>
    </submittedName>
</protein>
<dbReference type="Pfam" id="PF00106">
    <property type="entry name" value="adh_short"/>
    <property type="match status" value="1"/>
</dbReference>
<gene>
    <name evidence="3" type="ORF">UFOPK1722_00158</name>
</gene>
<dbReference type="CDD" id="cd05233">
    <property type="entry name" value="SDR_c"/>
    <property type="match status" value="1"/>
</dbReference>
<dbReference type="AlphaFoldDB" id="A0A6J6DTP6"/>
<comment type="similarity">
    <text evidence="1">Belongs to the short-chain dehydrogenases/reductases (SDR) family.</text>
</comment>
<dbReference type="PANTHER" id="PTHR42760">
    <property type="entry name" value="SHORT-CHAIN DEHYDROGENASES/REDUCTASES FAMILY MEMBER"/>
    <property type="match status" value="1"/>
</dbReference>
<organism evidence="3">
    <name type="scientific">freshwater metagenome</name>
    <dbReference type="NCBI Taxonomy" id="449393"/>
    <lineage>
        <taxon>unclassified sequences</taxon>
        <taxon>metagenomes</taxon>
        <taxon>ecological metagenomes</taxon>
    </lineage>
</organism>
<accession>A0A6J6DTP6</accession>
<dbReference type="EMBL" id="CAEZTS010000008">
    <property type="protein sequence ID" value="CAB4567317.1"/>
    <property type="molecule type" value="Genomic_DNA"/>
</dbReference>
<evidence type="ECO:0000313" key="3">
    <source>
        <dbReference type="EMBL" id="CAB4567317.1"/>
    </source>
</evidence>
<dbReference type="SUPFAM" id="SSF51735">
    <property type="entry name" value="NAD(P)-binding Rossmann-fold domains"/>
    <property type="match status" value="1"/>
</dbReference>
<dbReference type="Gene3D" id="3.40.50.720">
    <property type="entry name" value="NAD(P)-binding Rossmann-like Domain"/>
    <property type="match status" value="1"/>
</dbReference>
<evidence type="ECO:0000256" key="2">
    <source>
        <dbReference type="ARBA" id="ARBA00023002"/>
    </source>
</evidence>
<dbReference type="InterPro" id="IPR002347">
    <property type="entry name" value="SDR_fam"/>
</dbReference>
<proteinExistence type="inferred from homology"/>